<reference evidence="2 3" key="1">
    <citation type="journal article" date="2016" name="Front. Microbiol.">
        <title>Genomic Resource of Rice Seed Associated Bacteria.</title>
        <authorList>
            <person name="Midha S."/>
            <person name="Bansal K."/>
            <person name="Sharma S."/>
            <person name="Kumar N."/>
            <person name="Patil P.P."/>
            <person name="Chaudhry V."/>
            <person name="Patil P.B."/>
        </authorList>
    </citation>
    <scope>NUCLEOTIDE SEQUENCE [LARGE SCALE GENOMIC DNA]</scope>
    <source>
        <strain evidence="2 3">NS331</strain>
    </source>
</reference>
<protein>
    <recommendedName>
        <fullName evidence="1">Recombinase-like domain-containing protein</fullName>
    </recommendedName>
</protein>
<dbReference type="AlphaFoldDB" id="A0A147GMV1"/>
<comment type="caution">
    <text evidence="2">The sequence shown here is derived from an EMBL/GenBank/DDBJ whole genome shotgun (WGS) entry which is preliminary data.</text>
</comment>
<name>A0A147GMV1_9BURK</name>
<evidence type="ECO:0000259" key="1">
    <source>
        <dbReference type="Pfam" id="PF20552"/>
    </source>
</evidence>
<evidence type="ECO:0000313" key="2">
    <source>
        <dbReference type="EMBL" id="KTT14669.1"/>
    </source>
</evidence>
<sequence length="74" mass="8251">MTDRYLEPHQARKRNPTTYEDLLGDAIERAFGAGIHDLPGLVQSLNDSGLASPSGKPWTEEVYRQEIAILSEQP</sequence>
<dbReference type="OrthoDB" id="6909982at2"/>
<feature type="domain" description="Recombinase-like" evidence="1">
    <location>
        <begin position="1"/>
        <end position="71"/>
    </location>
</feature>
<dbReference type="RefSeq" id="WP_058644226.1">
    <property type="nucleotide sequence ID" value="NZ_LDSL01000176.1"/>
</dbReference>
<dbReference type="InterPro" id="IPR046789">
    <property type="entry name" value="HTH_62"/>
</dbReference>
<dbReference type="EMBL" id="LDSL01000176">
    <property type="protein sequence ID" value="KTT14669.1"/>
    <property type="molecule type" value="Genomic_DNA"/>
</dbReference>
<organism evidence="2 3">
    <name type="scientific">Pseudacidovorax intermedius</name>
    <dbReference type="NCBI Taxonomy" id="433924"/>
    <lineage>
        <taxon>Bacteria</taxon>
        <taxon>Pseudomonadati</taxon>
        <taxon>Pseudomonadota</taxon>
        <taxon>Betaproteobacteria</taxon>
        <taxon>Burkholderiales</taxon>
        <taxon>Comamonadaceae</taxon>
        <taxon>Pseudacidovorax</taxon>
    </lineage>
</organism>
<dbReference type="PATRIC" id="fig|433924.3.peg.1683"/>
<dbReference type="Proteomes" id="UP000072741">
    <property type="component" value="Unassembled WGS sequence"/>
</dbReference>
<gene>
    <name evidence="2" type="ORF">NS331_22805</name>
</gene>
<accession>A0A147GMV1</accession>
<evidence type="ECO:0000313" key="3">
    <source>
        <dbReference type="Proteomes" id="UP000072741"/>
    </source>
</evidence>
<proteinExistence type="predicted"/>
<keyword evidence="3" id="KW-1185">Reference proteome</keyword>
<dbReference type="Pfam" id="PF20552">
    <property type="entry name" value="HTH_62"/>
    <property type="match status" value="1"/>
</dbReference>